<comment type="caution">
    <text evidence="5">The sequence shown here is derived from an EMBL/GenBank/DDBJ whole genome shotgun (WGS) entry which is preliminary data.</text>
</comment>
<reference evidence="5 6" key="1">
    <citation type="submission" date="2020-03" db="EMBL/GenBank/DDBJ databases">
        <title>Draft Genome Sequence of Cudoniella acicularis.</title>
        <authorList>
            <person name="Buettner E."/>
            <person name="Kellner H."/>
        </authorList>
    </citation>
    <scope>NUCLEOTIDE SEQUENCE [LARGE SCALE GENOMIC DNA]</scope>
    <source>
        <strain evidence="5 6">DSM 108380</strain>
    </source>
</reference>
<dbReference type="PANTHER" id="PTHR46640:SF1">
    <property type="entry name" value="FUNGAL LIPASE-LIKE DOMAIN-CONTAINING PROTEIN-RELATED"/>
    <property type="match status" value="1"/>
</dbReference>
<dbReference type="Proteomes" id="UP000566819">
    <property type="component" value="Unassembled WGS sequence"/>
</dbReference>
<accession>A0A8H4RV90</accession>
<evidence type="ECO:0000313" key="6">
    <source>
        <dbReference type="Proteomes" id="UP000566819"/>
    </source>
</evidence>
<dbReference type="EMBL" id="JAAMPI010000056">
    <property type="protein sequence ID" value="KAF4636635.1"/>
    <property type="molecule type" value="Genomic_DNA"/>
</dbReference>
<dbReference type="Gene3D" id="3.40.50.1820">
    <property type="entry name" value="alpha/beta hydrolase"/>
    <property type="match status" value="1"/>
</dbReference>
<sequence>MHLATLISLLVGILPSLTKAVLDGVTYDEMRYLAHHASDAYSMENCTNPEGTVKLQVWTTGAKGYLTLDGQRKWIIMSFRGTYDAEDFQTDGNQTLVPYTVKGSEGCKNCTVHAGIQKAWAKNVDSVLTAIKNAKTAHPTYKIIVTGHSLGAFCGTTIAHEFTNVTAYGFAAFRAGNRAFANYQESLFLGTTFHRVTSLDDNVPQATTIEQGYYHGGTEYWIQKEPDPKPEDIKVCNGSEDQTCNAGHWTKPTDSQGVNAAHITYFIQVGTYNCTADPAKVPT</sequence>
<proteinExistence type="predicted"/>
<name>A0A8H4RV90_9HELO</name>
<keyword evidence="6" id="KW-1185">Reference proteome</keyword>
<dbReference type="Pfam" id="PF01764">
    <property type="entry name" value="Lipase_3"/>
    <property type="match status" value="1"/>
</dbReference>
<dbReference type="PANTHER" id="PTHR46640">
    <property type="entry name" value="TRIACYLGLYCEROL LIPASE, PUTATIVE (AFU_ORTHOLOGUE AFUA_6G06510)-RELATED"/>
    <property type="match status" value="1"/>
</dbReference>
<feature type="domain" description="Fungal lipase-type" evidence="4">
    <location>
        <begin position="76"/>
        <end position="208"/>
    </location>
</feature>
<dbReference type="CDD" id="cd00519">
    <property type="entry name" value="Lipase_3"/>
    <property type="match status" value="1"/>
</dbReference>
<dbReference type="InterPro" id="IPR051299">
    <property type="entry name" value="AB_hydrolase_lip/est"/>
</dbReference>
<evidence type="ECO:0000256" key="3">
    <source>
        <dbReference type="SAM" id="SignalP"/>
    </source>
</evidence>
<feature type="chain" id="PRO_5034808711" description="Fungal lipase-type domain-containing protein" evidence="3">
    <location>
        <begin position="21"/>
        <end position="283"/>
    </location>
</feature>
<dbReference type="InterPro" id="IPR002921">
    <property type="entry name" value="Fungal_lipase-type"/>
</dbReference>
<dbReference type="InterPro" id="IPR029058">
    <property type="entry name" value="AB_hydrolase_fold"/>
</dbReference>
<evidence type="ECO:0000313" key="5">
    <source>
        <dbReference type="EMBL" id="KAF4636635.1"/>
    </source>
</evidence>
<protein>
    <recommendedName>
        <fullName evidence="4">Fungal lipase-type domain-containing protein</fullName>
    </recommendedName>
</protein>
<keyword evidence="1 3" id="KW-0732">Signal</keyword>
<organism evidence="5 6">
    <name type="scientific">Cudoniella acicularis</name>
    <dbReference type="NCBI Taxonomy" id="354080"/>
    <lineage>
        <taxon>Eukaryota</taxon>
        <taxon>Fungi</taxon>
        <taxon>Dikarya</taxon>
        <taxon>Ascomycota</taxon>
        <taxon>Pezizomycotina</taxon>
        <taxon>Leotiomycetes</taxon>
        <taxon>Helotiales</taxon>
        <taxon>Tricladiaceae</taxon>
        <taxon>Cudoniella</taxon>
    </lineage>
</organism>
<feature type="signal peptide" evidence="3">
    <location>
        <begin position="1"/>
        <end position="20"/>
    </location>
</feature>
<dbReference type="OrthoDB" id="426718at2759"/>
<dbReference type="GO" id="GO:0016787">
    <property type="term" value="F:hydrolase activity"/>
    <property type="evidence" value="ECO:0007669"/>
    <property type="project" value="UniProtKB-KW"/>
</dbReference>
<evidence type="ECO:0000256" key="2">
    <source>
        <dbReference type="ARBA" id="ARBA00022801"/>
    </source>
</evidence>
<evidence type="ECO:0000259" key="4">
    <source>
        <dbReference type="Pfam" id="PF01764"/>
    </source>
</evidence>
<dbReference type="AlphaFoldDB" id="A0A8H4RV90"/>
<evidence type="ECO:0000256" key="1">
    <source>
        <dbReference type="ARBA" id="ARBA00022729"/>
    </source>
</evidence>
<keyword evidence="2" id="KW-0378">Hydrolase</keyword>
<dbReference type="SUPFAM" id="SSF53474">
    <property type="entry name" value="alpha/beta-Hydrolases"/>
    <property type="match status" value="1"/>
</dbReference>
<gene>
    <name evidence="5" type="ORF">G7Y89_g1443</name>
</gene>
<dbReference type="GO" id="GO:0006629">
    <property type="term" value="P:lipid metabolic process"/>
    <property type="evidence" value="ECO:0007669"/>
    <property type="project" value="InterPro"/>
</dbReference>